<name>A0ABX7Q357_9BACT</name>
<gene>
    <name evidence="2" type="ORF">JZM60_00565</name>
</gene>
<evidence type="ECO:0000313" key="3">
    <source>
        <dbReference type="Proteomes" id="UP000663651"/>
    </source>
</evidence>
<dbReference type="RefSeq" id="WP_207163615.1">
    <property type="nucleotide sequence ID" value="NZ_CP071382.1"/>
</dbReference>
<evidence type="ECO:0000313" key="2">
    <source>
        <dbReference type="EMBL" id="QSV45824.1"/>
    </source>
</evidence>
<proteinExistence type="predicted"/>
<keyword evidence="3" id="KW-1185">Reference proteome</keyword>
<sequence>MKRSDDNDTWESLCGQCGLCCFEKIEDESGTVFFTATPCRYLDVVTRRCVIYDRRFEINPECVKLTEELVRELNWLHDDCAYRRKLGIKRSRTTMAAQPKRSRKKESSDNGK</sequence>
<protein>
    <submittedName>
        <fullName evidence="2">YcgN family cysteine cluster protein</fullName>
    </submittedName>
</protein>
<dbReference type="EMBL" id="CP071382">
    <property type="protein sequence ID" value="QSV45824.1"/>
    <property type="molecule type" value="Genomic_DNA"/>
</dbReference>
<evidence type="ECO:0000256" key="1">
    <source>
        <dbReference type="SAM" id="MobiDB-lite"/>
    </source>
</evidence>
<organism evidence="2 3">
    <name type="scientific">Geobacter benzoatilyticus</name>
    <dbReference type="NCBI Taxonomy" id="2815309"/>
    <lineage>
        <taxon>Bacteria</taxon>
        <taxon>Pseudomonadati</taxon>
        <taxon>Thermodesulfobacteriota</taxon>
        <taxon>Desulfuromonadia</taxon>
        <taxon>Geobacterales</taxon>
        <taxon>Geobacteraceae</taxon>
        <taxon>Geobacter</taxon>
    </lineage>
</organism>
<feature type="region of interest" description="Disordered" evidence="1">
    <location>
        <begin position="91"/>
        <end position="112"/>
    </location>
</feature>
<dbReference type="InterPro" id="IPR008228">
    <property type="entry name" value="UCP006173"/>
</dbReference>
<dbReference type="PANTHER" id="PTHR37421">
    <property type="entry name" value="UPF0260 PROTEIN YCGN"/>
    <property type="match status" value="1"/>
</dbReference>
<reference evidence="2 3" key="1">
    <citation type="submission" date="2021-03" db="EMBL/GenBank/DDBJ databases">
        <title>Geobacter metallireducens gen. nov. sp. nov., a microorganism capable of coupling the complete oxidation of organic compounds to the reduction of iron and other metals.</title>
        <authorList>
            <person name="Li Y."/>
        </authorList>
    </citation>
    <scope>NUCLEOTIDE SEQUENCE [LARGE SCALE GENOMIC DNA]</scope>
    <source>
        <strain evidence="2 3">Jerry-YX</strain>
    </source>
</reference>
<dbReference type="PANTHER" id="PTHR37421:SF1">
    <property type="entry name" value="UPF0260 PROTEIN YCGN"/>
    <property type="match status" value="1"/>
</dbReference>
<accession>A0ABX7Q357</accession>
<dbReference type="Proteomes" id="UP000663651">
    <property type="component" value="Chromosome"/>
</dbReference>
<dbReference type="NCBIfam" id="NF003504">
    <property type="entry name" value="PRK05170.2-2"/>
    <property type="match status" value="1"/>
</dbReference>